<dbReference type="EMBL" id="JABBWM010000099">
    <property type="protein sequence ID" value="KAG2091017.1"/>
    <property type="molecule type" value="Genomic_DNA"/>
</dbReference>
<dbReference type="GeneID" id="64702288"/>
<sequence length="173" mass="19358">MKEWVSPVYAFFDPTPHITEVGGRCAHEFKCRAKGCKATIRRFLDKKDARSTGNMHKHVKSCWVEDTLNAADNAKDANEVRTKIVGGILKNGSIMASFECKGKGKPEYYIPSPSTISRDVRLEYDGKINFTTDAWSSPNHRAFVAFSVHLEHNGIPLSLPLNIIEVAKVRNLP</sequence>
<name>A0A9P7EVU2_9AGAM</name>
<organism evidence="1 2">
    <name type="scientific">Suillus discolor</name>
    <dbReference type="NCBI Taxonomy" id="1912936"/>
    <lineage>
        <taxon>Eukaryota</taxon>
        <taxon>Fungi</taxon>
        <taxon>Dikarya</taxon>
        <taxon>Basidiomycota</taxon>
        <taxon>Agaricomycotina</taxon>
        <taxon>Agaricomycetes</taxon>
        <taxon>Agaricomycetidae</taxon>
        <taxon>Boletales</taxon>
        <taxon>Suillineae</taxon>
        <taxon>Suillaceae</taxon>
        <taxon>Suillus</taxon>
    </lineage>
</organism>
<keyword evidence="2" id="KW-1185">Reference proteome</keyword>
<protein>
    <submittedName>
        <fullName evidence="1">Uncharacterized protein</fullName>
    </submittedName>
</protein>
<dbReference type="RefSeq" id="XP_041286402.1">
    <property type="nucleotide sequence ID" value="XM_041440029.1"/>
</dbReference>
<reference evidence="1" key="1">
    <citation type="journal article" date="2020" name="New Phytol.">
        <title>Comparative genomics reveals dynamic genome evolution in host specialist ectomycorrhizal fungi.</title>
        <authorList>
            <person name="Lofgren L.A."/>
            <person name="Nguyen N.H."/>
            <person name="Vilgalys R."/>
            <person name="Ruytinx J."/>
            <person name="Liao H.L."/>
            <person name="Branco S."/>
            <person name="Kuo A."/>
            <person name="LaButti K."/>
            <person name="Lipzen A."/>
            <person name="Andreopoulos W."/>
            <person name="Pangilinan J."/>
            <person name="Riley R."/>
            <person name="Hundley H."/>
            <person name="Na H."/>
            <person name="Barry K."/>
            <person name="Grigoriev I.V."/>
            <person name="Stajich J.E."/>
            <person name="Kennedy P.G."/>
        </authorList>
    </citation>
    <scope>NUCLEOTIDE SEQUENCE</scope>
    <source>
        <strain evidence="1">FC423</strain>
    </source>
</reference>
<gene>
    <name evidence="1" type="ORF">F5147DRAFT_748161</name>
</gene>
<accession>A0A9P7EVU2</accession>
<evidence type="ECO:0000313" key="2">
    <source>
        <dbReference type="Proteomes" id="UP000823399"/>
    </source>
</evidence>
<evidence type="ECO:0000313" key="1">
    <source>
        <dbReference type="EMBL" id="KAG2091017.1"/>
    </source>
</evidence>
<comment type="caution">
    <text evidence="1">The sequence shown here is derived from an EMBL/GenBank/DDBJ whole genome shotgun (WGS) entry which is preliminary data.</text>
</comment>
<dbReference type="OrthoDB" id="2677917at2759"/>
<dbReference type="Proteomes" id="UP000823399">
    <property type="component" value="Unassembled WGS sequence"/>
</dbReference>
<dbReference type="AlphaFoldDB" id="A0A9P7EVU2"/>
<proteinExistence type="predicted"/>